<proteinExistence type="predicted"/>
<comment type="caution">
    <text evidence="1">The sequence shown here is derived from an EMBL/GenBank/DDBJ whole genome shotgun (WGS) entry which is preliminary data.</text>
</comment>
<evidence type="ECO:0000313" key="2">
    <source>
        <dbReference type="Proteomes" id="UP000317036"/>
    </source>
</evidence>
<dbReference type="Pfam" id="PF14035">
    <property type="entry name" value="YlzJ"/>
    <property type="match status" value="1"/>
</dbReference>
<dbReference type="RefSeq" id="WP_144845172.1">
    <property type="nucleotide sequence ID" value="NZ_VNJI01000007.1"/>
</dbReference>
<dbReference type="EMBL" id="VNJI01000007">
    <property type="protein sequence ID" value="TVY10599.1"/>
    <property type="molecule type" value="Genomic_DNA"/>
</dbReference>
<dbReference type="InterPro" id="IPR025619">
    <property type="entry name" value="YlzJ"/>
</dbReference>
<organism evidence="1 2">
    <name type="scientific">Paenibacillus cremeus</name>
    <dbReference type="NCBI Taxonomy" id="2163881"/>
    <lineage>
        <taxon>Bacteria</taxon>
        <taxon>Bacillati</taxon>
        <taxon>Bacillota</taxon>
        <taxon>Bacilli</taxon>
        <taxon>Bacillales</taxon>
        <taxon>Paenibacillaceae</taxon>
        <taxon>Paenibacillus</taxon>
    </lineage>
</organism>
<sequence length="74" mass="8413">MIHYSILPYETVMQGVEDVETPVEIVINGVTMQVQQINPHQATIVRLLSCNPQDYLNPQYAPGRLIEFQPVFAN</sequence>
<protein>
    <recommendedName>
        <fullName evidence="3">YlzJ-like protein</fullName>
    </recommendedName>
</protein>
<name>A0A559KEP9_9BACL</name>
<dbReference type="OrthoDB" id="1683573at2"/>
<accession>A0A559KEP9</accession>
<reference evidence="1 2" key="1">
    <citation type="submission" date="2019-07" db="EMBL/GenBank/DDBJ databases">
        <authorList>
            <person name="Kim J."/>
        </authorList>
    </citation>
    <scope>NUCLEOTIDE SEQUENCE [LARGE SCALE GENOMIC DNA]</scope>
    <source>
        <strain evidence="1 2">JC52</strain>
    </source>
</reference>
<dbReference type="AlphaFoldDB" id="A0A559KEP9"/>
<evidence type="ECO:0008006" key="3">
    <source>
        <dbReference type="Google" id="ProtNLM"/>
    </source>
</evidence>
<keyword evidence="2" id="KW-1185">Reference proteome</keyword>
<evidence type="ECO:0000313" key="1">
    <source>
        <dbReference type="EMBL" id="TVY10599.1"/>
    </source>
</evidence>
<gene>
    <name evidence="1" type="ORF">FPZ49_07640</name>
</gene>
<dbReference type="Proteomes" id="UP000317036">
    <property type="component" value="Unassembled WGS sequence"/>
</dbReference>